<comment type="caution">
    <text evidence="1">The sequence shown here is derived from an EMBL/GenBank/DDBJ whole genome shotgun (WGS) entry which is preliminary data.</text>
</comment>
<organism evidence="1 2">
    <name type="scientific">Blattamonas nauphoetae</name>
    <dbReference type="NCBI Taxonomy" id="2049346"/>
    <lineage>
        <taxon>Eukaryota</taxon>
        <taxon>Metamonada</taxon>
        <taxon>Preaxostyla</taxon>
        <taxon>Oxymonadida</taxon>
        <taxon>Blattamonas</taxon>
    </lineage>
</organism>
<sequence length="132" mass="14282">MTALATNITSSPVYPSPEGKLESAHEKVVVFLSLVATLKYQPVLDSVMILVSSASQDIIAAAMKMLSGLILWCSTKMKHTLLKADLIPQLINTLNPLSLSLSESYLVVFTAPRSRAGGAVKTISEFSKETWE</sequence>
<dbReference type="Proteomes" id="UP001281761">
    <property type="component" value="Unassembled WGS sequence"/>
</dbReference>
<name>A0ABQ9X6N8_9EUKA</name>
<dbReference type="EMBL" id="JARBJD010000203">
    <property type="protein sequence ID" value="KAK2947370.1"/>
    <property type="molecule type" value="Genomic_DNA"/>
</dbReference>
<accession>A0ABQ9X6N8</accession>
<evidence type="ECO:0000313" key="1">
    <source>
        <dbReference type="EMBL" id="KAK2947370.1"/>
    </source>
</evidence>
<gene>
    <name evidence="1" type="ORF">BLNAU_17690</name>
</gene>
<evidence type="ECO:0000313" key="2">
    <source>
        <dbReference type="Proteomes" id="UP001281761"/>
    </source>
</evidence>
<proteinExistence type="predicted"/>
<reference evidence="1 2" key="1">
    <citation type="journal article" date="2022" name="bioRxiv">
        <title>Genomics of Preaxostyla Flagellates Illuminates Evolutionary Transitions and the Path Towards Mitochondrial Loss.</title>
        <authorList>
            <person name="Novak L.V.F."/>
            <person name="Treitli S.C."/>
            <person name="Pyrih J."/>
            <person name="Halakuc P."/>
            <person name="Pipaliya S.V."/>
            <person name="Vacek V."/>
            <person name="Brzon O."/>
            <person name="Soukal P."/>
            <person name="Eme L."/>
            <person name="Dacks J.B."/>
            <person name="Karnkowska A."/>
            <person name="Elias M."/>
            <person name="Hampl V."/>
        </authorList>
    </citation>
    <scope>NUCLEOTIDE SEQUENCE [LARGE SCALE GENOMIC DNA]</scope>
    <source>
        <strain evidence="1">NAU3</strain>
        <tissue evidence="1">Gut</tissue>
    </source>
</reference>
<protein>
    <submittedName>
        <fullName evidence="1">Uncharacterized protein</fullName>
    </submittedName>
</protein>
<keyword evidence="2" id="KW-1185">Reference proteome</keyword>